<dbReference type="Gene3D" id="3.40.630.10">
    <property type="entry name" value="Zn peptidases"/>
    <property type="match status" value="1"/>
</dbReference>
<feature type="domain" description="Peptidase M28" evidence="1">
    <location>
        <begin position="60"/>
        <end position="245"/>
    </location>
</feature>
<name>Q028P3_SOLUE</name>
<dbReference type="SUPFAM" id="SSF53187">
    <property type="entry name" value="Zn-dependent exopeptidases"/>
    <property type="match status" value="1"/>
</dbReference>
<reference evidence="2" key="1">
    <citation type="submission" date="2006-10" db="EMBL/GenBank/DDBJ databases">
        <title>Complete sequence of Solibacter usitatus Ellin6076.</title>
        <authorList>
            <consortium name="US DOE Joint Genome Institute"/>
            <person name="Copeland A."/>
            <person name="Lucas S."/>
            <person name="Lapidus A."/>
            <person name="Barry K."/>
            <person name="Detter J.C."/>
            <person name="Glavina del Rio T."/>
            <person name="Hammon N."/>
            <person name="Israni S."/>
            <person name="Dalin E."/>
            <person name="Tice H."/>
            <person name="Pitluck S."/>
            <person name="Thompson L.S."/>
            <person name="Brettin T."/>
            <person name="Bruce D."/>
            <person name="Han C."/>
            <person name="Tapia R."/>
            <person name="Gilna P."/>
            <person name="Schmutz J."/>
            <person name="Larimer F."/>
            <person name="Land M."/>
            <person name="Hauser L."/>
            <person name="Kyrpides N."/>
            <person name="Mikhailova N."/>
            <person name="Janssen P.H."/>
            <person name="Kuske C.R."/>
            <person name="Richardson P."/>
        </authorList>
    </citation>
    <scope>NUCLEOTIDE SEQUENCE</scope>
    <source>
        <strain evidence="2">Ellin6076</strain>
    </source>
</reference>
<dbReference type="PANTHER" id="PTHR12147">
    <property type="entry name" value="METALLOPEPTIDASE M28 FAMILY MEMBER"/>
    <property type="match status" value="1"/>
</dbReference>
<dbReference type="InterPro" id="IPR007484">
    <property type="entry name" value="Peptidase_M28"/>
</dbReference>
<dbReference type="eggNOG" id="COG2234">
    <property type="taxonomic scope" value="Bacteria"/>
</dbReference>
<sequence>MSWCAWAQPALEQPVIQHRLESLSRKIPIRRATLEVLFREAGCDGANLTAQRVPGSKEPNIICTLPGDSPSAIVVGGHYDLVEEGAGAVDDWSGAVLLPSLYETLKRTPRKHTYVFIAFAAEEVGLHGSGEYVKRLSAAEQRAIRAMINLECLGLATPKVWASRADRHLRDAYGRVAQSLGMVAESGNVDQVGDDDSHPFLNAKIPVLTIHSVTARNMGILHTARDQVSAIHPDEYYATYRLATAYLEYLDTWLE</sequence>
<dbReference type="InParanoid" id="Q028P3"/>
<dbReference type="EMBL" id="CP000473">
    <property type="protein sequence ID" value="ABJ82509.1"/>
    <property type="molecule type" value="Genomic_DNA"/>
</dbReference>
<dbReference type="GO" id="GO:0006508">
    <property type="term" value="P:proteolysis"/>
    <property type="evidence" value="ECO:0007669"/>
    <property type="project" value="InterPro"/>
</dbReference>
<dbReference type="STRING" id="234267.Acid_1517"/>
<protein>
    <submittedName>
        <fullName evidence="2">Peptidase M28</fullName>
    </submittedName>
</protein>
<gene>
    <name evidence="2" type="ordered locus">Acid_1517</name>
</gene>
<dbReference type="GO" id="GO:0008235">
    <property type="term" value="F:metalloexopeptidase activity"/>
    <property type="evidence" value="ECO:0007669"/>
    <property type="project" value="InterPro"/>
</dbReference>
<dbReference type="PANTHER" id="PTHR12147:SF26">
    <property type="entry name" value="PEPTIDASE M28 DOMAIN-CONTAINING PROTEIN"/>
    <property type="match status" value="1"/>
</dbReference>
<proteinExistence type="predicted"/>
<organism evidence="2">
    <name type="scientific">Solibacter usitatus (strain Ellin6076)</name>
    <dbReference type="NCBI Taxonomy" id="234267"/>
    <lineage>
        <taxon>Bacteria</taxon>
        <taxon>Pseudomonadati</taxon>
        <taxon>Acidobacteriota</taxon>
        <taxon>Terriglobia</taxon>
        <taxon>Bryobacterales</taxon>
        <taxon>Solibacteraceae</taxon>
        <taxon>Candidatus Solibacter</taxon>
    </lineage>
</organism>
<dbReference type="InterPro" id="IPR045175">
    <property type="entry name" value="M28_fam"/>
</dbReference>
<accession>Q028P3</accession>
<dbReference type="KEGG" id="sus:Acid_1517"/>
<evidence type="ECO:0000259" key="1">
    <source>
        <dbReference type="Pfam" id="PF04389"/>
    </source>
</evidence>
<dbReference type="Pfam" id="PF04389">
    <property type="entry name" value="Peptidase_M28"/>
    <property type="match status" value="1"/>
</dbReference>
<evidence type="ECO:0000313" key="2">
    <source>
        <dbReference type="EMBL" id="ABJ82509.1"/>
    </source>
</evidence>
<dbReference type="HOGENOM" id="CLU_095337_0_0_0"/>
<dbReference type="AlphaFoldDB" id="Q028P3"/>